<dbReference type="Proteomes" id="UP000728185">
    <property type="component" value="Unassembled WGS sequence"/>
</dbReference>
<evidence type="ECO:0000256" key="1">
    <source>
        <dbReference type="SAM" id="MobiDB-lite"/>
    </source>
</evidence>
<organism evidence="2 3">
    <name type="scientific">Fasciolopsis buskii</name>
    <dbReference type="NCBI Taxonomy" id="27845"/>
    <lineage>
        <taxon>Eukaryota</taxon>
        <taxon>Metazoa</taxon>
        <taxon>Spiralia</taxon>
        <taxon>Lophotrochozoa</taxon>
        <taxon>Platyhelminthes</taxon>
        <taxon>Trematoda</taxon>
        <taxon>Digenea</taxon>
        <taxon>Plagiorchiida</taxon>
        <taxon>Echinostomata</taxon>
        <taxon>Echinostomatoidea</taxon>
        <taxon>Fasciolidae</taxon>
        <taxon>Fasciolopsis</taxon>
    </lineage>
</organism>
<dbReference type="AlphaFoldDB" id="A0A8E0S9B2"/>
<evidence type="ECO:0000313" key="3">
    <source>
        <dbReference type="Proteomes" id="UP000728185"/>
    </source>
</evidence>
<evidence type="ECO:0000313" key="2">
    <source>
        <dbReference type="EMBL" id="KAA0200249.1"/>
    </source>
</evidence>
<reference evidence="2" key="1">
    <citation type="submission" date="2019-05" db="EMBL/GenBank/DDBJ databases">
        <title>Annotation for the trematode Fasciolopsis buski.</title>
        <authorList>
            <person name="Choi Y.-J."/>
        </authorList>
    </citation>
    <scope>NUCLEOTIDE SEQUENCE</scope>
    <source>
        <strain evidence="2">HT</strain>
        <tissue evidence="2">Whole worm</tissue>
    </source>
</reference>
<feature type="compositionally biased region" description="Polar residues" evidence="1">
    <location>
        <begin position="41"/>
        <end position="61"/>
    </location>
</feature>
<protein>
    <submittedName>
        <fullName evidence="2">Uncharacterized protein</fullName>
    </submittedName>
</protein>
<accession>A0A8E0S9B2</accession>
<dbReference type="EMBL" id="LUCM01000658">
    <property type="protein sequence ID" value="KAA0200249.1"/>
    <property type="molecule type" value="Genomic_DNA"/>
</dbReference>
<sequence length="367" mass="42256">MTSYWTIEWENSNDPFRQWVSESDAHVKRLFVTPMPRRPVSSDQRSISETSTGSRTDTSDATEAPVSAYEEAELSANLYPELDKFILITEFPRTLSYRQLLYFMLPNVPNILMQLVDRIDKAIPPLIGLCFGISDTSIKECDRMLTTITAARKDVNLCEQIIANCRPSQAAQLLQLLFLRLEDPPFVATDTLCDTVFQKGYFINPRMQVRKEVTSQITRITKECLSTLNVYQQATVSYFIQRCQRWCQSEVAYTIGRNPAANATTIYNEALRFLSRMFAECVIGLPRSYVASRIMINRHDSLMEIKRNIFFVLTAVISNNLWHTNSIETLYIPRDLLPPITITSPIQGNEYNTKPFIPQKIRSFNWL</sequence>
<gene>
    <name evidence="2" type="ORF">FBUS_03600</name>
</gene>
<dbReference type="OrthoDB" id="6226717at2759"/>
<feature type="region of interest" description="Disordered" evidence="1">
    <location>
        <begin position="36"/>
        <end position="66"/>
    </location>
</feature>
<proteinExistence type="predicted"/>
<keyword evidence="3" id="KW-1185">Reference proteome</keyword>
<comment type="caution">
    <text evidence="2">The sequence shown here is derived from an EMBL/GenBank/DDBJ whole genome shotgun (WGS) entry which is preliminary data.</text>
</comment>
<name>A0A8E0S9B2_9TREM</name>